<dbReference type="CDD" id="cd18093">
    <property type="entry name" value="SpoU-like_TrmJ"/>
    <property type="match status" value="1"/>
</dbReference>
<dbReference type="Proteomes" id="UP001500547">
    <property type="component" value="Unassembled WGS sequence"/>
</dbReference>
<sequence>MSDQSALSRVRVVLVQPSHPGNIGAAARALKTMGLNALWLVQPKRFPDAEATSRASGATDVLEAARVVDSLAEALQGVTVAGALTARRRELALPAQWSRDAAQTLAAQARQGSDVALVFGNETFGLSNEDVRLCQLPVMIPANPEYSSLNLGAAVQLMTYEMRMALADAGEAPTWSEPLATVDEVESLMAHIERATTATGFYNPENPKRLMPRLRRMFGRIALEKDEVNILRGMLSLFEKPAPGSPASTMARRDPDRDND</sequence>
<dbReference type="EC" id="2.1.1.200" evidence="5"/>
<comment type="subunit">
    <text evidence="5">Homodimer.</text>
</comment>
<protein>
    <recommendedName>
        <fullName evidence="5">tRNA (cytidine/uridine-2'-O-)-methyltransferase TrmJ</fullName>
        <ecNumber evidence="5">2.1.1.200</ecNumber>
    </recommendedName>
    <alternativeName>
        <fullName evidence="5">tRNA (cytidine(32)/uridine(32)-2'-O)-methyltransferase</fullName>
    </alternativeName>
    <alternativeName>
        <fullName evidence="5">tRNA Cm32/Um32 methyltransferase</fullName>
    </alternativeName>
</protein>
<evidence type="ECO:0000313" key="9">
    <source>
        <dbReference type="Proteomes" id="UP001500547"/>
    </source>
</evidence>
<comment type="caution">
    <text evidence="8">The sequence shown here is derived from an EMBL/GenBank/DDBJ whole genome shotgun (WGS) entry which is preliminary data.</text>
</comment>
<evidence type="ECO:0000256" key="5">
    <source>
        <dbReference type="RuleBase" id="RU362024"/>
    </source>
</evidence>
<evidence type="ECO:0000259" key="7">
    <source>
        <dbReference type="Pfam" id="PF00588"/>
    </source>
</evidence>
<keyword evidence="5" id="KW-0819">tRNA processing</keyword>
<dbReference type="PANTHER" id="PTHR42786">
    <property type="entry name" value="TRNA/RRNA METHYLTRANSFERASE"/>
    <property type="match status" value="1"/>
</dbReference>
<comment type="function">
    <text evidence="5">Catalyzes the formation of 2'O-methylated cytidine (Cm32) or 2'O-methylated uridine (Um32) at position 32 in tRNA.</text>
</comment>
<feature type="compositionally biased region" description="Basic and acidic residues" evidence="6">
    <location>
        <begin position="251"/>
        <end position="260"/>
    </location>
</feature>
<comment type="similarity">
    <text evidence="1">Belongs to the class IV-like SAM-binding methyltransferase superfamily. RNA methyltransferase TrmH family.</text>
</comment>
<keyword evidence="5" id="KW-0963">Cytoplasm</keyword>
<keyword evidence="9" id="KW-1185">Reference proteome</keyword>
<dbReference type="PANTHER" id="PTHR42786:SF2">
    <property type="entry name" value="TRNA (CYTIDINE_URIDINE-2'-O-)-METHYLTRANSFERASE TRMJ"/>
    <property type="match status" value="1"/>
</dbReference>
<dbReference type="InterPro" id="IPR004384">
    <property type="entry name" value="RNA_MeTrfase_TrmJ/LasT"/>
</dbReference>
<keyword evidence="2 5" id="KW-0489">Methyltransferase</keyword>
<gene>
    <name evidence="5 8" type="primary">trmJ</name>
    <name evidence="8" type="ORF">GCM10025770_06910</name>
</gene>
<dbReference type="Gene3D" id="3.40.1280.10">
    <property type="match status" value="1"/>
</dbReference>
<dbReference type="RefSeq" id="WP_345531442.1">
    <property type="nucleotide sequence ID" value="NZ_BAABLD010000002.1"/>
</dbReference>
<dbReference type="NCBIfam" id="TIGR00050">
    <property type="entry name" value="rRNA_methyl_1"/>
    <property type="match status" value="1"/>
</dbReference>
<name>A0ABP9QD37_9RHOO</name>
<evidence type="ECO:0000313" key="8">
    <source>
        <dbReference type="EMBL" id="GAA5159885.1"/>
    </source>
</evidence>
<dbReference type="PIRSF" id="PIRSF004808">
    <property type="entry name" value="LasT"/>
    <property type="match status" value="1"/>
</dbReference>
<reference evidence="9" key="1">
    <citation type="journal article" date="2019" name="Int. J. Syst. Evol. Microbiol.">
        <title>The Global Catalogue of Microorganisms (GCM) 10K type strain sequencing project: providing services to taxonomists for standard genome sequencing and annotation.</title>
        <authorList>
            <consortium name="The Broad Institute Genomics Platform"/>
            <consortium name="The Broad Institute Genome Sequencing Center for Infectious Disease"/>
            <person name="Wu L."/>
            <person name="Ma J."/>
        </authorList>
    </citation>
    <scope>NUCLEOTIDE SEQUENCE [LARGE SCALE GENOMIC DNA]</scope>
    <source>
        <strain evidence="9">JCM 18715</strain>
    </source>
</reference>
<evidence type="ECO:0000256" key="2">
    <source>
        <dbReference type="ARBA" id="ARBA00022603"/>
    </source>
</evidence>
<keyword evidence="3" id="KW-0808">Transferase</keyword>
<keyword evidence="4 5" id="KW-0949">S-adenosyl-L-methionine</keyword>
<dbReference type="InterPro" id="IPR029026">
    <property type="entry name" value="tRNA_m1G_MTases_N"/>
</dbReference>
<organism evidence="8 9">
    <name type="scientific">Viridibacterium curvum</name>
    <dbReference type="NCBI Taxonomy" id="1101404"/>
    <lineage>
        <taxon>Bacteria</taxon>
        <taxon>Pseudomonadati</taxon>
        <taxon>Pseudomonadota</taxon>
        <taxon>Betaproteobacteria</taxon>
        <taxon>Rhodocyclales</taxon>
        <taxon>Rhodocyclaceae</taxon>
        <taxon>Viridibacterium</taxon>
    </lineage>
</organism>
<dbReference type="Pfam" id="PF00588">
    <property type="entry name" value="SpoU_methylase"/>
    <property type="match status" value="1"/>
</dbReference>
<feature type="region of interest" description="Disordered" evidence="6">
    <location>
        <begin position="241"/>
        <end position="260"/>
    </location>
</feature>
<dbReference type="InterPro" id="IPR029028">
    <property type="entry name" value="Alpha/beta_knot_MTases"/>
</dbReference>
<comment type="catalytic activity">
    <reaction evidence="5">
        <text>uridine(32) in tRNA + S-adenosyl-L-methionine = 2'-O-methyluridine(32) in tRNA + S-adenosyl-L-homocysteine + H(+)</text>
        <dbReference type="Rhea" id="RHEA:42936"/>
        <dbReference type="Rhea" id="RHEA-COMP:10107"/>
        <dbReference type="Rhea" id="RHEA-COMP:10290"/>
        <dbReference type="ChEBI" id="CHEBI:15378"/>
        <dbReference type="ChEBI" id="CHEBI:57856"/>
        <dbReference type="ChEBI" id="CHEBI:59789"/>
        <dbReference type="ChEBI" id="CHEBI:65315"/>
        <dbReference type="ChEBI" id="CHEBI:74478"/>
        <dbReference type="EC" id="2.1.1.200"/>
    </reaction>
</comment>
<comment type="catalytic activity">
    <reaction evidence="5">
        <text>cytidine(32) in tRNA + S-adenosyl-L-methionine = 2'-O-methylcytidine(32) in tRNA + S-adenosyl-L-homocysteine + H(+)</text>
        <dbReference type="Rhea" id="RHEA:42932"/>
        <dbReference type="Rhea" id="RHEA-COMP:10288"/>
        <dbReference type="Rhea" id="RHEA-COMP:10289"/>
        <dbReference type="ChEBI" id="CHEBI:15378"/>
        <dbReference type="ChEBI" id="CHEBI:57856"/>
        <dbReference type="ChEBI" id="CHEBI:59789"/>
        <dbReference type="ChEBI" id="CHEBI:74495"/>
        <dbReference type="ChEBI" id="CHEBI:82748"/>
        <dbReference type="EC" id="2.1.1.200"/>
    </reaction>
</comment>
<dbReference type="InterPro" id="IPR001537">
    <property type="entry name" value="SpoU_MeTrfase"/>
</dbReference>
<dbReference type="EMBL" id="BAABLD010000002">
    <property type="protein sequence ID" value="GAA5159885.1"/>
    <property type="molecule type" value="Genomic_DNA"/>
</dbReference>
<evidence type="ECO:0000256" key="4">
    <source>
        <dbReference type="ARBA" id="ARBA00022691"/>
    </source>
</evidence>
<dbReference type="SUPFAM" id="SSF75217">
    <property type="entry name" value="alpha/beta knot"/>
    <property type="match status" value="1"/>
</dbReference>
<evidence type="ECO:0000256" key="1">
    <source>
        <dbReference type="ARBA" id="ARBA00007228"/>
    </source>
</evidence>
<evidence type="ECO:0000256" key="6">
    <source>
        <dbReference type="SAM" id="MobiDB-lite"/>
    </source>
</evidence>
<comment type="subcellular location">
    <subcellularLocation>
        <location evidence="5">Cytoplasm</location>
    </subcellularLocation>
</comment>
<evidence type="ECO:0000256" key="3">
    <source>
        <dbReference type="ARBA" id="ARBA00022679"/>
    </source>
</evidence>
<dbReference type="Gene3D" id="1.10.8.590">
    <property type="match status" value="1"/>
</dbReference>
<accession>A0ABP9QD37</accession>
<proteinExistence type="inferred from homology"/>
<feature type="domain" description="tRNA/rRNA methyltransferase SpoU type" evidence="7">
    <location>
        <begin position="10"/>
        <end position="160"/>
    </location>
</feature>